<reference evidence="7 8" key="2">
    <citation type="submission" date="2021-10" db="EMBL/GenBank/DDBJ databases">
        <authorList>
            <person name="Piombo E."/>
        </authorList>
    </citation>
    <scope>NUCLEOTIDE SEQUENCE [LARGE SCALE GENOMIC DNA]</scope>
</reference>
<evidence type="ECO:0000259" key="6">
    <source>
        <dbReference type="Pfam" id="PF01494"/>
    </source>
</evidence>
<dbReference type="OrthoDB" id="16820at2759"/>
<dbReference type="InterPro" id="IPR050493">
    <property type="entry name" value="FAD-dep_Monooxygenase_BioMet"/>
</dbReference>
<dbReference type="Pfam" id="PF01494">
    <property type="entry name" value="FAD_binding_3"/>
    <property type="match status" value="1"/>
</dbReference>
<dbReference type="PANTHER" id="PTHR13789">
    <property type="entry name" value="MONOOXYGENASE"/>
    <property type="match status" value="1"/>
</dbReference>
<dbReference type="Proteomes" id="UP000754883">
    <property type="component" value="Unassembled WGS sequence"/>
</dbReference>
<dbReference type="SUPFAM" id="SSF51905">
    <property type="entry name" value="FAD/NAD(P)-binding domain"/>
    <property type="match status" value="1"/>
</dbReference>
<dbReference type="PANTHER" id="PTHR13789:SF236">
    <property type="entry name" value="MONOOXYGENASE, PUTATIVE (AFU_ORTHOLOGUE AFUA_6G12060)-RELATED"/>
    <property type="match status" value="1"/>
</dbReference>
<dbReference type="SUPFAM" id="SSF54373">
    <property type="entry name" value="FAD-linked reductases, C-terminal domain"/>
    <property type="match status" value="1"/>
</dbReference>
<proteinExistence type="inferred from homology"/>
<protein>
    <recommendedName>
        <fullName evidence="6">FAD-binding domain-containing protein</fullName>
    </recommendedName>
</protein>
<dbReference type="Gene3D" id="3.50.50.60">
    <property type="entry name" value="FAD/NAD(P)-binding domain"/>
    <property type="match status" value="1"/>
</dbReference>
<evidence type="ECO:0000256" key="5">
    <source>
        <dbReference type="ARBA" id="ARBA00023033"/>
    </source>
</evidence>
<dbReference type="PRINTS" id="PR00420">
    <property type="entry name" value="RNGMNOXGNASE"/>
</dbReference>
<dbReference type="GO" id="GO:0071949">
    <property type="term" value="F:FAD binding"/>
    <property type="evidence" value="ECO:0007669"/>
    <property type="project" value="InterPro"/>
</dbReference>
<keyword evidence="8" id="KW-1185">Reference proteome</keyword>
<keyword evidence="3" id="KW-0274">FAD</keyword>
<name>A0A9N9UL90_9HYPO</name>
<dbReference type="GO" id="GO:0004497">
    <property type="term" value="F:monooxygenase activity"/>
    <property type="evidence" value="ECO:0007669"/>
    <property type="project" value="UniProtKB-KW"/>
</dbReference>
<comment type="similarity">
    <text evidence="1">Belongs to the paxM FAD-dependent monooxygenase family.</text>
</comment>
<gene>
    <name evidence="7" type="ORF">CBYS24578_00007249</name>
</gene>
<evidence type="ECO:0000256" key="2">
    <source>
        <dbReference type="ARBA" id="ARBA00022630"/>
    </source>
</evidence>
<feature type="domain" description="FAD-binding" evidence="6">
    <location>
        <begin position="23"/>
        <end position="358"/>
    </location>
</feature>
<keyword evidence="4" id="KW-0560">Oxidoreductase</keyword>
<keyword evidence="2" id="KW-0285">Flavoprotein</keyword>
<comment type="caution">
    <text evidence="7">The sequence shown here is derived from an EMBL/GenBank/DDBJ whole genome shotgun (WGS) entry which is preliminary data.</text>
</comment>
<dbReference type="AlphaFoldDB" id="A0A9N9UL90"/>
<organism evidence="7 8">
    <name type="scientific">Clonostachys byssicola</name>
    <dbReference type="NCBI Taxonomy" id="160290"/>
    <lineage>
        <taxon>Eukaryota</taxon>
        <taxon>Fungi</taxon>
        <taxon>Dikarya</taxon>
        <taxon>Ascomycota</taxon>
        <taxon>Pezizomycotina</taxon>
        <taxon>Sordariomycetes</taxon>
        <taxon>Hypocreomycetidae</taxon>
        <taxon>Hypocreales</taxon>
        <taxon>Bionectriaceae</taxon>
        <taxon>Clonostachys</taxon>
    </lineage>
</organism>
<dbReference type="InterPro" id="IPR036188">
    <property type="entry name" value="FAD/NAD-bd_sf"/>
</dbReference>
<dbReference type="EMBL" id="CABFNO020001476">
    <property type="protein sequence ID" value="CAG9991021.1"/>
    <property type="molecule type" value="Genomic_DNA"/>
</dbReference>
<evidence type="ECO:0000313" key="8">
    <source>
        <dbReference type="Proteomes" id="UP000754883"/>
    </source>
</evidence>
<evidence type="ECO:0000256" key="3">
    <source>
        <dbReference type="ARBA" id="ARBA00022827"/>
    </source>
</evidence>
<accession>A0A9N9UL90</accession>
<dbReference type="InterPro" id="IPR002938">
    <property type="entry name" value="FAD-bd"/>
</dbReference>
<evidence type="ECO:0000256" key="1">
    <source>
        <dbReference type="ARBA" id="ARBA00007992"/>
    </source>
</evidence>
<sequence>MAKNTQSSNGIPFMKRYPSSGLSILVVGGGIAGLSFAVEAYRKGHDVKILERRPDFKDYGTNLFPNPTTSRRDLIAIQASALHSPQNWPGFKEWCEESPISKTGHIYKYDGTFLGNVEFPLSSTRSRFHDMLHSYVEKLGIEVRFSTLVTEYTETDDNAGVVLEDGTTITADIVVAADGIGSKSWRLVSGFKEVPISSGFAMFRATFPLELAMKNPLVAEEFEGTEPKGNLTMGPGAHIIVAKTKEDMVFMLTHKDNGNAEEEWTKQTSIEHALPYVKGWKPYISEVIKSAPGGEAVDFKLMWRNPRETWASPKARVIQIGDAAHTFLPTSASGATMALEDSYSLAACLQLSGKGNAPLAVRVHNLLRAERVACAQRMGFKTRELYHNTNWDVMDKDPTRLTKMVGRWVTNHDPEQYAYDNYGKCANHIVSGAPFKNTNGVPGYTYKPWTVQELLAAAERGESIVDEGDWS</sequence>
<keyword evidence="5" id="KW-0503">Monooxygenase</keyword>
<reference evidence="8" key="1">
    <citation type="submission" date="2019-06" db="EMBL/GenBank/DDBJ databases">
        <authorList>
            <person name="Broberg M."/>
        </authorList>
    </citation>
    <scope>NUCLEOTIDE SEQUENCE [LARGE SCALE GENOMIC DNA]</scope>
</reference>
<evidence type="ECO:0000256" key="4">
    <source>
        <dbReference type="ARBA" id="ARBA00023002"/>
    </source>
</evidence>
<evidence type="ECO:0000313" key="7">
    <source>
        <dbReference type="EMBL" id="CAG9991021.1"/>
    </source>
</evidence>